<dbReference type="PROSITE" id="PS50949">
    <property type="entry name" value="HTH_GNTR"/>
    <property type="match status" value="1"/>
</dbReference>
<evidence type="ECO:0000256" key="1">
    <source>
        <dbReference type="ARBA" id="ARBA00005384"/>
    </source>
</evidence>
<dbReference type="Pfam" id="PF00392">
    <property type="entry name" value="GntR"/>
    <property type="match status" value="1"/>
</dbReference>
<dbReference type="GO" id="GO:0008483">
    <property type="term" value="F:transaminase activity"/>
    <property type="evidence" value="ECO:0007669"/>
    <property type="project" value="UniProtKB-KW"/>
</dbReference>
<dbReference type="InterPro" id="IPR051446">
    <property type="entry name" value="HTH_trans_reg/aminotransferase"/>
</dbReference>
<feature type="domain" description="HTH gntR-type" evidence="6">
    <location>
        <begin position="21"/>
        <end position="89"/>
    </location>
</feature>
<keyword evidence="4" id="KW-0238">DNA-binding</keyword>
<dbReference type="SUPFAM" id="SSF46785">
    <property type="entry name" value="Winged helix' DNA-binding domain"/>
    <property type="match status" value="1"/>
</dbReference>
<evidence type="ECO:0000313" key="7">
    <source>
        <dbReference type="EMBL" id="WQB68807.1"/>
    </source>
</evidence>
<dbReference type="InterPro" id="IPR000524">
    <property type="entry name" value="Tscrpt_reg_HTH_GntR"/>
</dbReference>
<gene>
    <name evidence="7" type="ORF">T9R20_08715</name>
</gene>
<keyword evidence="3" id="KW-0805">Transcription regulation</keyword>
<dbReference type="InterPro" id="IPR015424">
    <property type="entry name" value="PyrdxlP-dep_Trfase"/>
</dbReference>
<keyword evidence="5" id="KW-0804">Transcription</keyword>
<dbReference type="SMART" id="SM00345">
    <property type="entry name" value="HTH_GNTR"/>
    <property type="match status" value="1"/>
</dbReference>
<evidence type="ECO:0000256" key="5">
    <source>
        <dbReference type="ARBA" id="ARBA00023163"/>
    </source>
</evidence>
<evidence type="ECO:0000256" key="4">
    <source>
        <dbReference type="ARBA" id="ARBA00023125"/>
    </source>
</evidence>
<dbReference type="InterPro" id="IPR015422">
    <property type="entry name" value="PyrdxlP-dep_Trfase_small"/>
</dbReference>
<dbReference type="InterPro" id="IPR036388">
    <property type="entry name" value="WH-like_DNA-bd_sf"/>
</dbReference>
<dbReference type="Proteomes" id="UP001324533">
    <property type="component" value="Chromosome"/>
</dbReference>
<protein>
    <submittedName>
        <fullName evidence="7">PLP-dependent aminotransferase family protein</fullName>
    </submittedName>
</protein>
<dbReference type="InterPro" id="IPR015421">
    <property type="entry name" value="PyrdxlP-dep_Trfase_major"/>
</dbReference>
<proteinExistence type="inferred from homology"/>
<dbReference type="Gene3D" id="3.40.640.10">
    <property type="entry name" value="Type I PLP-dependent aspartate aminotransferase-like (Major domain)"/>
    <property type="match status" value="1"/>
</dbReference>
<dbReference type="InterPro" id="IPR036390">
    <property type="entry name" value="WH_DNA-bd_sf"/>
</dbReference>
<keyword evidence="2" id="KW-0663">Pyridoxal phosphate</keyword>
<dbReference type="SUPFAM" id="SSF53383">
    <property type="entry name" value="PLP-dependent transferases"/>
    <property type="match status" value="1"/>
</dbReference>
<dbReference type="InterPro" id="IPR004839">
    <property type="entry name" value="Aminotransferase_I/II_large"/>
</dbReference>
<keyword evidence="7" id="KW-0808">Transferase</keyword>
<accession>A0ABZ0V7Q0</accession>
<dbReference type="EMBL" id="CP139779">
    <property type="protein sequence ID" value="WQB68807.1"/>
    <property type="molecule type" value="Genomic_DNA"/>
</dbReference>
<dbReference type="RefSeq" id="WP_322408907.1">
    <property type="nucleotide sequence ID" value="NZ_CP139779.1"/>
</dbReference>
<dbReference type="Gene3D" id="3.90.1150.10">
    <property type="entry name" value="Aspartate Aminotransferase, domain 1"/>
    <property type="match status" value="1"/>
</dbReference>
<name>A0ABZ0V7Q0_9MICO</name>
<dbReference type="Gene3D" id="1.10.10.10">
    <property type="entry name" value="Winged helix-like DNA-binding domain superfamily/Winged helix DNA-binding domain"/>
    <property type="match status" value="1"/>
</dbReference>
<evidence type="ECO:0000259" key="6">
    <source>
        <dbReference type="PROSITE" id="PS50949"/>
    </source>
</evidence>
<reference evidence="7 8" key="1">
    <citation type="submission" date="2023-06" db="EMBL/GenBank/DDBJ databases">
        <title>Rock-solubilizing bacteria, Microbacterium invictum, promotes re-establishment of vegetation in rocky wasteland by accelerating rock bio-weathering and reshaping soil bacterial community.</title>
        <authorList>
            <person name="Liu C."/>
        </authorList>
    </citation>
    <scope>NUCLEOTIDE SEQUENCE [LARGE SCALE GENOMIC DNA]</scope>
    <source>
        <strain evidence="7 8">X-18</strain>
    </source>
</reference>
<keyword evidence="8" id="KW-1185">Reference proteome</keyword>
<comment type="similarity">
    <text evidence="1">In the C-terminal section; belongs to the class-I pyridoxal-phosphate-dependent aminotransferase family.</text>
</comment>
<dbReference type="PANTHER" id="PTHR46577:SF1">
    <property type="entry name" value="HTH-TYPE TRANSCRIPTIONAL REGULATORY PROTEIN GABR"/>
    <property type="match status" value="1"/>
</dbReference>
<keyword evidence="7" id="KW-0032">Aminotransferase</keyword>
<evidence type="ECO:0000256" key="3">
    <source>
        <dbReference type="ARBA" id="ARBA00023015"/>
    </source>
</evidence>
<organism evidence="7 8">
    <name type="scientific">Microbacterium invictum</name>
    <dbReference type="NCBI Taxonomy" id="515415"/>
    <lineage>
        <taxon>Bacteria</taxon>
        <taxon>Bacillati</taxon>
        <taxon>Actinomycetota</taxon>
        <taxon>Actinomycetes</taxon>
        <taxon>Micrococcales</taxon>
        <taxon>Microbacteriaceae</taxon>
        <taxon>Microbacterium</taxon>
    </lineage>
</organism>
<dbReference type="PANTHER" id="PTHR46577">
    <property type="entry name" value="HTH-TYPE TRANSCRIPTIONAL REGULATORY PROTEIN GABR"/>
    <property type="match status" value="1"/>
</dbReference>
<evidence type="ECO:0000313" key="8">
    <source>
        <dbReference type="Proteomes" id="UP001324533"/>
    </source>
</evidence>
<dbReference type="PRINTS" id="PR00035">
    <property type="entry name" value="HTHGNTR"/>
</dbReference>
<sequence>MDSRMSARALSHALGGWRTREPTYEALADGIRLLCLDNRLAPRTTLPAERELAAVLGLSRSTVAAAYASLRGTGHIHSVRGSGSMTLPVARRDPGITSRVHRDDIDLQQASPAAWPGLAGLMAETIADAPSIVARSGYDIVGRHQLRVRVAEHYTARGVTTSPDEILITTGAQSAIHLLARSLVTRGDRVLIETPTYPHAADALRQAGARLTAVPVTITDGWDLERAEQVSQRTLPVAAYVMPDFHNPTGRSMSAHERAALARSCERAGTTLILDETTGDLDIDRGPLDRGFDRMDPRLVVRIGSLGKTVWGGLRIGWIRATPELIRRLVALRSAQDLGTPELEQVIASAVLGRFGDVVDQRRHMLRAGRDVMSAALNERLPRWTVPRPSGGVSLWIEMDAPLSAAVVMDARHRGLLLTSGPRFSVDGGHDRYLRVPFTAAPETLVRAADILAESWTTVSRAAPPTLMLREDAMV</sequence>
<dbReference type="Pfam" id="PF00155">
    <property type="entry name" value="Aminotran_1_2"/>
    <property type="match status" value="1"/>
</dbReference>
<evidence type="ECO:0000256" key="2">
    <source>
        <dbReference type="ARBA" id="ARBA00022898"/>
    </source>
</evidence>
<dbReference type="CDD" id="cd00609">
    <property type="entry name" value="AAT_like"/>
    <property type="match status" value="1"/>
</dbReference>